<dbReference type="SMART" id="SM00112">
    <property type="entry name" value="CA"/>
    <property type="match status" value="4"/>
</dbReference>
<evidence type="ECO:0000256" key="4">
    <source>
        <dbReference type="ARBA" id="ARBA00023136"/>
    </source>
</evidence>
<dbReference type="GO" id="GO:0005912">
    <property type="term" value="C:adherens junction"/>
    <property type="evidence" value="ECO:0007669"/>
    <property type="project" value="TreeGrafter"/>
</dbReference>
<comment type="caution">
    <text evidence="9">The sequence shown here is derived from an EMBL/GenBank/DDBJ whole genome shotgun (WGS) entry which is preliminary data.</text>
</comment>
<dbReference type="Proteomes" id="UP001153269">
    <property type="component" value="Unassembled WGS sequence"/>
</dbReference>
<evidence type="ECO:0000313" key="10">
    <source>
        <dbReference type="Proteomes" id="UP001153269"/>
    </source>
</evidence>
<dbReference type="GO" id="GO:0000902">
    <property type="term" value="P:cell morphogenesis"/>
    <property type="evidence" value="ECO:0007669"/>
    <property type="project" value="TreeGrafter"/>
</dbReference>
<keyword evidence="2" id="KW-0677">Repeat</keyword>
<dbReference type="SUPFAM" id="SSF49313">
    <property type="entry name" value="Cadherin-like"/>
    <property type="match status" value="3"/>
</dbReference>
<feature type="transmembrane region" description="Helical" evidence="7">
    <location>
        <begin position="532"/>
        <end position="553"/>
    </location>
</feature>
<dbReference type="PROSITE" id="PS50268">
    <property type="entry name" value="CADHERIN_2"/>
    <property type="match status" value="3"/>
</dbReference>
<reference evidence="9" key="1">
    <citation type="submission" date="2020-03" db="EMBL/GenBank/DDBJ databases">
        <authorList>
            <person name="Weist P."/>
        </authorList>
    </citation>
    <scope>NUCLEOTIDE SEQUENCE</scope>
</reference>
<dbReference type="GO" id="GO:0007043">
    <property type="term" value="P:cell-cell junction assembly"/>
    <property type="evidence" value="ECO:0007669"/>
    <property type="project" value="TreeGrafter"/>
</dbReference>
<dbReference type="EMBL" id="CADEAL010004311">
    <property type="protein sequence ID" value="CAB1456778.1"/>
    <property type="molecule type" value="Genomic_DNA"/>
</dbReference>
<evidence type="ECO:0000259" key="8">
    <source>
        <dbReference type="PROSITE" id="PS50268"/>
    </source>
</evidence>
<dbReference type="GO" id="GO:0045296">
    <property type="term" value="F:cadherin binding"/>
    <property type="evidence" value="ECO:0007669"/>
    <property type="project" value="TreeGrafter"/>
</dbReference>
<dbReference type="PANTHER" id="PTHR24027">
    <property type="entry name" value="CADHERIN-23"/>
    <property type="match status" value="1"/>
</dbReference>
<comment type="subcellular location">
    <subcellularLocation>
        <location evidence="1">Membrane</location>
    </subcellularLocation>
</comment>
<keyword evidence="7" id="KW-1133">Transmembrane helix</keyword>
<dbReference type="GO" id="GO:0007156">
    <property type="term" value="P:homophilic cell adhesion via plasma membrane adhesion molecules"/>
    <property type="evidence" value="ECO:0007669"/>
    <property type="project" value="InterPro"/>
</dbReference>
<keyword evidence="3 5" id="KW-0106">Calcium</keyword>
<evidence type="ECO:0000256" key="1">
    <source>
        <dbReference type="ARBA" id="ARBA00004370"/>
    </source>
</evidence>
<keyword evidence="7" id="KW-0812">Transmembrane</keyword>
<feature type="compositionally biased region" description="Polar residues" evidence="6">
    <location>
        <begin position="485"/>
        <end position="513"/>
    </location>
</feature>
<dbReference type="PANTHER" id="PTHR24027:SF414">
    <property type="entry name" value="CADHERIN-RELATED FAMILY MEMBER 5 ISOFORM X1"/>
    <property type="match status" value="1"/>
</dbReference>
<dbReference type="GO" id="GO:0016342">
    <property type="term" value="C:catenin complex"/>
    <property type="evidence" value="ECO:0007669"/>
    <property type="project" value="TreeGrafter"/>
</dbReference>
<dbReference type="InterPro" id="IPR039808">
    <property type="entry name" value="Cadherin"/>
</dbReference>
<evidence type="ECO:0000256" key="6">
    <source>
        <dbReference type="SAM" id="MobiDB-lite"/>
    </source>
</evidence>
<evidence type="ECO:0000256" key="7">
    <source>
        <dbReference type="SAM" id="Phobius"/>
    </source>
</evidence>
<feature type="compositionally biased region" description="Basic and acidic residues" evidence="6">
    <location>
        <begin position="676"/>
        <end position="686"/>
    </location>
</feature>
<dbReference type="GO" id="GO:0044331">
    <property type="term" value="P:cell-cell adhesion mediated by cadherin"/>
    <property type="evidence" value="ECO:0007669"/>
    <property type="project" value="TreeGrafter"/>
</dbReference>
<dbReference type="Gene3D" id="2.60.40.60">
    <property type="entry name" value="Cadherins"/>
    <property type="match status" value="4"/>
</dbReference>
<keyword evidence="4 7" id="KW-0472">Membrane</keyword>
<evidence type="ECO:0000256" key="2">
    <source>
        <dbReference type="ARBA" id="ARBA00022737"/>
    </source>
</evidence>
<dbReference type="InterPro" id="IPR002126">
    <property type="entry name" value="Cadherin-like_dom"/>
</dbReference>
<protein>
    <recommendedName>
        <fullName evidence="8">Cadherin domain-containing protein</fullName>
    </recommendedName>
</protein>
<dbReference type="CDD" id="cd11304">
    <property type="entry name" value="Cadherin_repeat"/>
    <property type="match status" value="3"/>
</dbReference>
<dbReference type="GO" id="GO:0005509">
    <property type="term" value="F:calcium ion binding"/>
    <property type="evidence" value="ECO:0007669"/>
    <property type="project" value="UniProtKB-UniRule"/>
</dbReference>
<dbReference type="Pfam" id="PF00028">
    <property type="entry name" value="Cadherin"/>
    <property type="match status" value="2"/>
</dbReference>
<dbReference type="AlphaFoldDB" id="A0A9N7Z600"/>
<dbReference type="GO" id="GO:0016339">
    <property type="term" value="P:calcium-dependent cell-cell adhesion via plasma membrane cell adhesion molecules"/>
    <property type="evidence" value="ECO:0007669"/>
    <property type="project" value="TreeGrafter"/>
</dbReference>
<evidence type="ECO:0000313" key="9">
    <source>
        <dbReference type="EMBL" id="CAB1456778.1"/>
    </source>
</evidence>
<dbReference type="GO" id="GO:0016477">
    <property type="term" value="P:cell migration"/>
    <property type="evidence" value="ECO:0007669"/>
    <property type="project" value="TreeGrafter"/>
</dbReference>
<keyword evidence="10" id="KW-1185">Reference proteome</keyword>
<name>A0A9N7Z600_PLEPL</name>
<feature type="compositionally biased region" description="Acidic residues" evidence="6">
    <location>
        <begin position="719"/>
        <end position="733"/>
    </location>
</feature>
<dbReference type="GO" id="GO:0034332">
    <property type="term" value="P:adherens junction organization"/>
    <property type="evidence" value="ECO:0007669"/>
    <property type="project" value="TreeGrafter"/>
</dbReference>
<feature type="domain" description="Cadherin" evidence="8">
    <location>
        <begin position="101"/>
        <end position="209"/>
    </location>
</feature>
<feature type="domain" description="Cadherin" evidence="8">
    <location>
        <begin position="46"/>
        <end position="100"/>
    </location>
</feature>
<feature type="domain" description="Cadherin" evidence="8">
    <location>
        <begin position="234"/>
        <end position="330"/>
    </location>
</feature>
<organism evidence="9 10">
    <name type="scientific">Pleuronectes platessa</name>
    <name type="common">European plaice</name>
    <dbReference type="NCBI Taxonomy" id="8262"/>
    <lineage>
        <taxon>Eukaryota</taxon>
        <taxon>Metazoa</taxon>
        <taxon>Chordata</taxon>
        <taxon>Craniata</taxon>
        <taxon>Vertebrata</taxon>
        <taxon>Euteleostomi</taxon>
        <taxon>Actinopterygii</taxon>
        <taxon>Neopterygii</taxon>
        <taxon>Teleostei</taxon>
        <taxon>Neoteleostei</taxon>
        <taxon>Acanthomorphata</taxon>
        <taxon>Carangaria</taxon>
        <taxon>Pleuronectiformes</taxon>
        <taxon>Pleuronectoidei</taxon>
        <taxon>Pleuronectidae</taxon>
        <taxon>Pleuronectes</taxon>
    </lineage>
</organism>
<accession>A0A9N7Z600</accession>
<feature type="region of interest" description="Disordered" evidence="6">
    <location>
        <begin position="482"/>
        <end position="517"/>
    </location>
</feature>
<feature type="region of interest" description="Disordered" evidence="6">
    <location>
        <begin position="676"/>
        <end position="733"/>
    </location>
</feature>
<evidence type="ECO:0000256" key="5">
    <source>
        <dbReference type="PROSITE-ProRule" id="PRU00043"/>
    </source>
</evidence>
<gene>
    <name evidence="9" type="ORF">PLEPLA_LOCUS44572</name>
</gene>
<sequence>MSSGELCSVPLSVKFKENNKVDDLVTTITVQQGVTLELEPPSNIKFKLRGNELLAAEVFDFENGDSTQALIICTDPTSGSTLRLRISVTLENVNDNPPVFDQSLYQVSVSEMSPVGTTVGNFAATDRDQLNQLFYTLTPESQNSFKLKSPTTPDLIIMSPLDYDTVKNVNLELYAQDTPLTTTDNRTSFTASTTITVTILDADNRPPWFQPCNKTVIETVTICQSQGYTGRVLINEQENGTLTLKPGPLYAIDGDTGINEGMTYTFINGNGGNLFEINANTGNISMLKPAKVEGTINLIVMAAQSSNRNQFATTPVTISVQVKSLHPPKFQKPLYEGVVSSMGSMAMDGDTPLYIHATDEDYSEVTNPHIVYTISGSSDFTIINSYLFMTKDLPASTLTLQVVATDGSNDQSDTAQLIVQVISGLTTTSFPLSTTNIMTTTPLGEPTTYSKTTEDIVSTTNPNVTTDSISTAIPSTSASIFSTTHPSMSTATEGSDSTTKTSITTEGSVSPGSTAHPPTVIIASGSYDQEDMIALGVTLGVLLLVCLVVIGVLSHRMRKGKADWKKIYEVSLFQSSLGQSSGGRKKGVQYTNEAFQNDEDGGSTGSSGPEGGVSVEAIVKSSLPLHALLPDDTKEGLDTAENEKEVKPILTKERRMEEGYKAVWFKEDIDPNAKEEVVIIPDRREDDSDEEDEPVNKTPKVNFDDTDLDSGLGVKMGDQPEDSDDDEEITSDL</sequence>
<dbReference type="GO" id="GO:0008013">
    <property type="term" value="F:beta-catenin binding"/>
    <property type="evidence" value="ECO:0007669"/>
    <property type="project" value="TreeGrafter"/>
</dbReference>
<evidence type="ECO:0000256" key="3">
    <source>
        <dbReference type="ARBA" id="ARBA00022837"/>
    </source>
</evidence>
<dbReference type="PRINTS" id="PR00205">
    <property type="entry name" value="CADHERIN"/>
</dbReference>
<dbReference type="InterPro" id="IPR015919">
    <property type="entry name" value="Cadherin-like_sf"/>
</dbReference>
<proteinExistence type="predicted"/>